<dbReference type="Gene3D" id="3.60.15.10">
    <property type="entry name" value="Ribonuclease Z/Hydroxyacylglutathione hydrolase-like"/>
    <property type="match status" value="1"/>
</dbReference>
<keyword evidence="3" id="KW-1185">Reference proteome</keyword>
<name>D3Q291_STANL</name>
<dbReference type="EMBL" id="CP001778">
    <property type="protein sequence ID" value="ADD43824.1"/>
    <property type="molecule type" value="Genomic_DNA"/>
</dbReference>
<gene>
    <name evidence="2" type="ordered locus">Snas_4173</name>
</gene>
<dbReference type="SUPFAM" id="SSF56281">
    <property type="entry name" value="Metallo-hydrolase/oxidoreductase"/>
    <property type="match status" value="1"/>
</dbReference>
<dbReference type="STRING" id="446470.Snas_4173"/>
<dbReference type="PANTHER" id="PTHR42951">
    <property type="entry name" value="METALLO-BETA-LACTAMASE DOMAIN-CONTAINING"/>
    <property type="match status" value="1"/>
</dbReference>
<evidence type="ECO:0000313" key="3">
    <source>
        <dbReference type="Proteomes" id="UP000000844"/>
    </source>
</evidence>
<dbReference type="Proteomes" id="UP000000844">
    <property type="component" value="Chromosome"/>
</dbReference>
<proteinExistence type="predicted"/>
<protein>
    <submittedName>
        <fullName evidence="2">Beta-lactamase domain protein</fullName>
    </submittedName>
</protein>
<evidence type="ECO:0000313" key="2">
    <source>
        <dbReference type="EMBL" id="ADD43824.1"/>
    </source>
</evidence>
<sequence>MAAMTLRQLSGRAWWYPADPDPAKVRGGVGVIADPDGSTVVDAGQSPAHARQVQAAIAEAGLPAARRLVYTHHHWDHTWGACAWDDVEIIGHDSGAALLANEARRPWSHEYLAEQMKADPLLEPSFSARAAAMDGWDDFTIVPPHTTFSDSLWVPGGIEVRHVGGQHTVDSTIVIDRESSVAFLGDCFYPPPYHLRQPGDTHDVGMIRALLAENLEWYVDSHSEPRRRSSIAA</sequence>
<dbReference type="KEGG" id="sna:Snas_4173"/>
<dbReference type="SMART" id="SM00849">
    <property type="entry name" value="Lactamase_B"/>
    <property type="match status" value="1"/>
</dbReference>
<dbReference type="eggNOG" id="COG0491">
    <property type="taxonomic scope" value="Bacteria"/>
</dbReference>
<dbReference type="InterPro" id="IPR001279">
    <property type="entry name" value="Metallo-B-lactamas"/>
</dbReference>
<accession>D3Q291</accession>
<dbReference type="HOGENOM" id="CLU_1188726_0_0_11"/>
<evidence type="ECO:0000259" key="1">
    <source>
        <dbReference type="SMART" id="SM00849"/>
    </source>
</evidence>
<feature type="domain" description="Metallo-beta-lactamase" evidence="1">
    <location>
        <begin position="26"/>
        <end position="222"/>
    </location>
</feature>
<dbReference type="Pfam" id="PF00753">
    <property type="entry name" value="Lactamase_B"/>
    <property type="match status" value="1"/>
</dbReference>
<dbReference type="InterPro" id="IPR036866">
    <property type="entry name" value="RibonucZ/Hydroxyglut_hydro"/>
</dbReference>
<dbReference type="PANTHER" id="PTHR42951:SF4">
    <property type="entry name" value="ACYL-COENZYME A THIOESTERASE MBLAC2"/>
    <property type="match status" value="1"/>
</dbReference>
<dbReference type="InterPro" id="IPR050855">
    <property type="entry name" value="NDM-1-like"/>
</dbReference>
<dbReference type="OrthoDB" id="5240502at2"/>
<reference evidence="2 3" key="1">
    <citation type="journal article" date="2009" name="Stand. Genomic Sci.">
        <title>Complete genome sequence of Stackebrandtia nassauensis type strain (LLR-40K-21).</title>
        <authorList>
            <person name="Munk C."/>
            <person name="Lapidus A."/>
            <person name="Copeland A."/>
            <person name="Jando M."/>
            <person name="Mayilraj S."/>
            <person name="Glavina Del Rio T."/>
            <person name="Nolan M."/>
            <person name="Chen F."/>
            <person name="Lucas S."/>
            <person name="Tice H."/>
            <person name="Cheng J.F."/>
            <person name="Han C."/>
            <person name="Detter J.C."/>
            <person name="Bruce D."/>
            <person name="Goodwin L."/>
            <person name="Chain P."/>
            <person name="Pitluck S."/>
            <person name="Goker M."/>
            <person name="Ovchinikova G."/>
            <person name="Pati A."/>
            <person name="Ivanova N."/>
            <person name="Mavromatis K."/>
            <person name="Chen A."/>
            <person name="Palaniappan K."/>
            <person name="Land M."/>
            <person name="Hauser L."/>
            <person name="Chang Y.J."/>
            <person name="Jeffries C.D."/>
            <person name="Bristow J."/>
            <person name="Eisen J.A."/>
            <person name="Markowitz V."/>
            <person name="Hugenholtz P."/>
            <person name="Kyrpides N.C."/>
            <person name="Klenk H.P."/>
        </authorList>
    </citation>
    <scope>NUCLEOTIDE SEQUENCE [LARGE SCALE GENOMIC DNA]</scope>
    <source>
        <strain evidence="3">DSM 44728 / CIP 108903 / NRRL B-16338 / NBRC 102104 / LLR-40K-21</strain>
    </source>
</reference>
<organism evidence="2 3">
    <name type="scientific">Stackebrandtia nassauensis (strain DSM 44728 / CIP 108903 / NRRL B-16338 / NBRC 102104 / LLR-40K-21)</name>
    <dbReference type="NCBI Taxonomy" id="446470"/>
    <lineage>
        <taxon>Bacteria</taxon>
        <taxon>Bacillati</taxon>
        <taxon>Actinomycetota</taxon>
        <taxon>Actinomycetes</taxon>
        <taxon>Glycomycetales</taxon>
        <taxon>Glycomycetaceae</taxon>
        <taxon>Stackebrandtia</taxon>
    </lineage>
</organism>
<dbReference type="AlphaFoldDB" id="D3Q291"/>